<dbReference type="GO" id="GO:0005506">
    <property type="term" value="F:iron ion binding"/>
    <property type="evidence" value="ECO:0007669"/>
    <property type="project" value="InterPro"/>
</dbReference>
<proteinExistence type="inferred from homology"/>
<reference evidence="9" key="1">
    <citation type="submission" date="2023-07" db="EMBL/GenBank/DDBJ databases">
        <title>A chromosome-level genome assembly of Lolium multiflorum.</title>
        <authorList>
            <person name="Chen Y."/>
            <person name="Copetti D."/>
            <person name="Kolliker R."/>
            <person name="Studer B."/>
        </authorList>
    </citation>
    <scope>NUCLEOTIDE SEQUENCE</scope>
    <source>
        <strain evidence="9">02402/16</strain>
        <tissue evidence="9">Leaf</tissue>
    </source>
</reference>
<evidence type="ECO:0000256" key="6">
    <source>
        <dbReference type="ARBA" id="ARBA00023004"/>
    </source>
</evidence>
<dbReference type="GO" id="GO:0004497">
    <property type="term" value="F:monooxygenase activity"/>
    <property type="evidence" value="ECO:0007669"/>
    <property type="project" value="UniProtKB-KW"/>
</dbReference>
<keyword evidence="6 7" id="KW-0408">Iron</keyword>
<organism evidence="9 10">
    <name type="scientific">Lolium multiflorum</name>
    <name type="common">Italian ryegrass</name>
    <name type="synonym">Lolium perenne subsp. multiflorum</name>
    <dbReference type="NCBI Taxonomy" id="4521"/>
    <lineage>
        <taxon>Eukaryota</taxon>
        <taxon>Viridiplantae</taxon>
        <taxon>Streptophyta</taxon>
        <taxon>Embryophyta</taxon>
        <taxon>Tracheophyta</taxon>
        <taxon>Spermatophyta</taxon>
        <taxon>Magnoliopsida</taxon>
        <taxon>Liliopsida</taxon>
        <taxon>Poales</taxon>
        <taxon>Poaceae</taxon>
        <taxon>BOP clade</taxon>
        <taxon>Pooideae</taxon>
        <taxon>Poodae</taxon>
        <taxon>Poeae</taxon>
        <taxon>Poeae Chloroplast Group 2 (Poeae type)</taxon>
        <taxon>Loliodinae</taxon>
        <taxon>Loliinae</taxon>
        <taxon>Lolium</taxon>
    </lineage>
</organism>
<keyword evidence="3 7" id="KW-0479">Metal-binding</keyword>
<comment type="similarity">
    <text evidence="1 8">Belongs to the cytochrome P450 family.</text>
</comment>
<dbReference type="GO" id="GO:0006629">
    <property type="term" value="P:lipid metabolic process"/>
    <property type="evidence" value="ECO:0007669"/>
    <property type="project" value="UniProtKB-ARBA"/>
</dbReference>
<keyword evidence="8" id="KW-0503">Monooxygenase</keyword>
<keyword evidence="10" id="KW-1185">Reference proteome</keyword>
<dbReference type="InterPro" id="IPR001128">
    <property type="entry name" value="Cyt_P450"/>
</dbReference>
<dbReference type="GO" id="GO:0016705">
    <property type="term" value="F:oxidoreductase activity, acting on paired donors, with incorporation or reduction of molecular oxygen"/>
    <property type="evidence" value="ECO:0007669"/>
    <property type="project" value="InterPro"/>
</dbReference>
<comment type="cofactor">
    <cofactor evidence="7">
        <name>heme</name>
        <dbReference type="ChEBI" id="CHEBI:30413"/>
    </cofactor>
</comment>
<evidence type="ECO:0000256" key="1">
    <source>
        <dbReference type="ARBA" id="ARBA00010617"/>
    </source>
</evidence>
<keyword evidence="7 8" id="KW-0349">Heme</keyword>
<evidence type="ECO:0000256" key="8">
    <source>
        <dbReference type="RuleBase" id="RU000461"/>
    </source>
</evidence>
<dbReference type="InterPro" id="IPR017972">
    <property type="entry name" value="Cyt_P450_CS"/>
</dbReference>
<dbReference type="InterPro" id="IPR002401">
    <property type="entry name" value="Cyt_P450_E_grp-I"/>
</dbReference>
<accession>A0AAD8WYQ9</accession>
<dbReference type="CDD" id="cd11064">
    <property type="entry name" value="CYP86A"/>
    <property type="match status" value="1"/>
</dbReference>
<evidence type="ECO:0000256" key="3">
    <source>
        <dbReference type="ARBA" id="ARBA00022723"/>
    </source>
</evidence>
<dbReference type="AlphaFoldDB" id="A0AAD8WYQ9"/>
<name>A0AAD8WYQ9_LOLMU</name>
<evidence type="ECO:0000256" key="4">
    <source>
        <dbReference type="ARBA" id="ARBA00022989"/>
    </source>
</evidence>
<dbReference type="Gene3D" id="1.10.630.10">
    <property type="entry name" value="Cytochrome P450"/>
    <property type="match status" value="1"/>
</dbReference>
<dbReference type="PRINTS" id="PR00385">
    <property type="entry name" value="P450"/>
</dbReference>
<evidence type="ECO:0000256" key="5">
    <source>
        <dbReference type="ARBA" id="ARBA00023002"/>
    </source>
</evidence>
<gene>
    <name evidence="9" type="ORF">QYE76_046543</name>
</gene>
<keyword evidence="2" id="KW-0812">Transmembrane</keyword>
<dbReference type="Pfam" id="PF00067">
    <property type="entry name" value="p450"/>
    <property type="match status" value="1"/>
</dbReference>
<dbReference type="PRINTS" id="PR00463">
    <property type="entry name" value="EP450I"/>
</dbReference>
<evidence type="ECO:0000256" key="7">
    <source>
        <dbReference type="PIRSR" id="PIRSR602401-1"/>
    </source>
</evidence>
<evidence type="ECO:0000256" key="2">
    <source>
        <dbReference type="ARBA" id="ARBA00022692"/>
    </source>
</evidence>
<feature type="binding site" description="axial binding residue" evidence="7">
    <location>
        <position position="423"/>
    </location>
    <ligand>
        <name>heme</name>
        <dbReference type="ChEBI" id="CHEBI:30413"/>
    </ligand>
    <ligandPart>
        <name>Fe</name>
        <dbReference type="ChEBI" id="CHEBI:18248"/>
    </ligandPart>
</feature>
<keyword evidence="4" id="KW-1133">Transmembrane helix</keyword>
<sequence>MLPSIISNLHNFHDAITLVLATHGKSFELHGPWVTSMRFFLTCDPLNVRHIFTTNFANFPKGDDFAGIFGILDGTIFTADGESWRQQRARIQHILTRPQLVDLVARCCHDKVAEGLVPLLARMASKQTPFDMEDLLGRLVLNITIKVVFGTDPCHLSADAEEMTPMHVATALDTVMEAALYRHSVPVSCWKGMRWLNVGWERKLAAAEAVLRRYVADRIQMRMMASHGDNDDGVDILSYYINDPDFFDHNGKPTEFLHKTFVNYMVALRDPVSAALPWLVYNLATNPQSMCRLRDELAPIAAGKSVAAAVSSTGRMVIFEPEDIKDQPYSRAALFESLRLFPSGPIERKMALADDVLPSGHKVRGGDTVLVSVYSMGRLEDVWGQDCQEYKPERWLSGSEDGRRLRHVPSYVFMAFNTGPRSCVGKNIAVAQITSIIATMVWNFDFEVLERQMVKPKLSVVMQMRNGLTVIVKKRQERNV</sequence>
<dbReference type="EMBL" id="JAUUTY010000002">
    <property type="protein sequence ID" value="KAK1685695.1"/>
    <property type="molecule type" value="Genomic_DNA"/>
</dbReference>
<dbReference type="Proteomes" id="UP001231189">
    <property type="component" value="Unassembled WGS sequence"/>
</dbReference>
<dbReference type="SUPFAM" id="SSF48264">
    <property type="entry name" value="Cytochrome P450"/>
    <property type="match status" value="1"/>
</dbReference>
<dbReference type="PROSITE" id="PS00086">
    <property type="entry name" value="CYTOCHROME_P450"/>
    <property type="match status" value="1"/>
</dbReference>
<dbReference type="PANTHER" id="PTHR24296">
    <property type="entry name" value="CYTOCHROME P450"/>
    <property type="match status" value="1"/>
</dbReference>
<dbReference type="GO" id="GO:0020037">
    <property type="term" value="F:heme binding"/>
    <property type="evidence" value="ECO:0007669"/>
    <property type="project" value="InterPro"/>
</dbReference>
<keyword evidence="4" id="KW-0472">Membrane</keyword>
<evidence type="ECO:0000313" key="10">
    <source>
        <dbReference type="Proteomes" id="UP001231189"/>
    </source>
</evidence>
<keyword evidence="5 8" id="KW-0560">Oxidoreductase</keyword>
<dbReference type="InterPro" id="IPR036396">
    <property type="entry name" value="Cyt_P450_sf"/>
</dbReference>
<protein>
    <submittedName>
        <fullName evidence="9">Uncharacterized protein</fullName>
    </submittedName>
</protein>
<comment type="caution">
    <text evidence="9">The sequence shown here is derived from an EMBL/GenBank/DDBJ whole genome shotgun (WGS) entry which is preliminary data.</text>
</comment>
<evidence type="ECO:0000313" key="9">
    <source>
        <dbReference type="EMBL" id="KAK1685695.1"/>
    </source>
</evidence>